<dbReference type="SMART" id="SM00342">
    <property type="entry name" value="HTH_ARAC"/>
    <property type="match status" value="1"/>
</dbReference>
<dbReference type="GO" id="GO:0043565">
    <property type="term" value="F:sequence-specific DNA binding"/>
    <property type="evidence" value="ECO:0007669"/>
    <property type="project" value="InterPro"/>
</dbReference>
<dbReference type="PRINTS" id="PR00032">
    <property type="entry name" value="HTHARAC"/>
</dbReference>
<dbReference type="InterPro" id="IPR018060">
    <property type="entry name" value="HTH_AraC"/>
</dbReference>
<sequence length="284" mass="33047">MIIEYKKIELFGKIFIQKIDLKPPFEYTFPVSEQACFLYMLKGEMQYQFEGDQIHIPTNYSLLLNCINSGQQIRESNANNNNETVIVTFHPDILKKIYEKDLPLLFQPGRKVTNQSVGKINNDFLIQKYIEGLLFYFENPSLVNDEILILKLKEIILLLSQTREAETIQVILSQLFSPAVYTFKQIIEAHLFSQIGVEELAEKANLSVSSFKREFRKLYNDSPANYLKSKRLERAAELLLISDQRITDIAFDCGFNDLANFTRSFHDKYGVTPTNYRVKRSNKQ</sequence>
<keyword evidence="1" id="KW-0805">Transcription regulation</keyword>
<dbReference type="EMBL" id="FNBN01000011">
    <property type="protein sequence ID" value="SDH33924.1"/>
    <property type="molecule type" value="Genomic_DNA"/>
</dbReference>
<keyword evidence="3" id="KW-0804">Transcription</keyword>
<dbReference type="SUPFAM" id="SSF46689">
    <property type="entry name" value="Homeodomain-like"/>
    <property type="match status" value="2"/>
</dbReference>
<evidence type="ECO:0000313" key="5">
    <source>
        <dbReference type="EMBL" id="SDH33924.1"/>
    </source>
</evidence>
<accession>A0A1G8BLJ5</accession>
<dbReference type="Gene3D" id="1.10.10.60">
    <property type="entry name" value="Homeodomain-like"/>
    <property type="match status" value="2"/>
</dbReference>
<dbReference type="InterPro" id="IPR009057">
    <property type="entry name" value="Homeodomain-like_sf"/>
</dbReference>
<evidence type="ECO:0000256" key="2">
    <source>
        <dbReference type="ARBA" id="ARBA00023125"/>
    </source>
</evidence>
<gene>
    <name evidence="5" type="ORF">SAMN04488121_11182</name>
</gene>
<dbReference type="PANTHER" id="PTHR43280">
    <property type="entry name" value="ARAC-FAMILY TRANSCRIPTIONAL REGULATOR"/>
    <property type="match status" value="1"/>
</dbReference>
<organism evidence="5 6">
    <name type="scientific">Chitinophaga filiformis</name>
    <name type="common">Myxococcus filiformis</name>
    <name type="synonym">Flexibacter filiformis</name>
    <dbReference type="NCBI Taxonomy" id="104663"/>
    <lineage>
        <taxon>Bacteria</taxon>
        <taxon>Pseudomonadati</taxon>
        <taxon>Bacteroidota</taxon>
        <taxon>Chitinophagia</taxon>
        <taxon>Chitinophagales</taxon>
        <taxon>Chitinophagaceae</taxon>
        <taxon>Chitinophaga</taxon>
    </lineage>
</organism>
<keyword evidence="2 5" id="KW-0238">DNA-binding</keyword>
<name>A0A1G8BLJ5_CHIFI</name>
<protein>
    <submittedName>
        <fullName evidence="5">AraC-type DNA-binding protein</fullName>
    </submittedName>
</protein>
<dbReference type="InterPro" id="IPR020449">
    <property type="entry name" value="Tscrpt_reg_AraC-type_HTH"/>
</dbReference>
<dbReference type="OrthoDB" id="4480133at2"/>
<dbReference type="Proteomes" id="UP000199045">
    <property type="component" value="Unassembled WGS sequence"/>
</dbReference>
<dbReference type="AlphaFoldDB" id="A0A1G8BLJ5"/>
<dbReference type="InterPro" id="IPR054015">
    <property type="entry name" value="ExsA-like_N"/>
</dbReference>
<dbReference type="PROSITE" id="PS01124">
    <property type="entry name" value="HTH_ARAC_FAMILY_2"/>
    <property type="match status" value="1"/>
</dbReference>
<dbReference type="Pfam" id="PF22200">
    <property type="entry name" value="ExsA_N"/>
    <property type="match status" value="1"/>
</dbReference>
<proteinExistence type="predicted"/>
<reference evidence="5 6" key="1">
    <citation type="submission" date="2016-10" db="EMBL/GenBank/DDBJ databases">
        <authorList>
            <person name="de Groot N.N."/>
        </authorList>
    </citation>
    <scope>NUCLEOTIDE SEQUENCE [LARGE SCALE GENOMIC DNA]</scope>
    <source>
        <strain evidence="5 6">DSM 527</strain>
    </source>
</reference>
<dbReference type="STRING" id="104663.SAMN04488121_11182"/>
<evidence type="ECO:0000259" key="4">
    <source>
        <dbReference type="PROSITE" id="PS01124"/>
    </source>
</evidence>
<evidence type="ECO:0000256" key="1">
    <source>
        <dbReference type="ARBA" id="ARBA00023015"/>
    </source>
</evidence>
<dbReference type="RefSeq" id="WP_089837765.1">
    <property type="nucleotide sequence ID" value="NZ_FNBN01000011.1"/>
</dbReference>
<evidence type="ECO:0000313" key="6">
    <source>
        <dbReference type="Proteomes" id="UP000199045"/>
    </source>
</evidence>
<evidence type="ECO:0000256" key="3">
    <source>
        <dbReference type="ARBA" id="ARBA00023163"/>
    </source>
</evidence>
<dbReference type="Pfam" id="PF12833">
    <property type="entry name" value="HTH_18"/>
    <property type="match status" value="1"/>
</dbReference>
<dbReference type="PANTHER" id="PTHR43280:SF2">
    <property type="entry name" value="HTH-TYPE TRANSCRIPTIONAL REGULATOR EXSA"/>
    <property type="match status" value="1"/>
</dbReference>
<feature type="domain" description="HTH araC/xylS-type" evidence="4">
    <location>
        <begin position="181"/>
        <end position="279"/>
    </location>
</feature>
<dbReference type="GO" id="GO:0003700">
    <property type="term" value="F:DNA-binding transcription factor activity"/>
    <property type="evidence" value="ECO:0007669"/>
    <property type="project" value="InterPro"/>
</dbReference>